<evidence type="ECO:0000313" key="5">
    <source>
        <dbReference type="Proteomes" id="UP001447857"/>
    </source>
</evidence>
<dbReference type="Pfam" id="PF00072">
    <property type="entry name" value="Response_reg"/>
    <property type="match status" value="1"/>
</dbReference>
<protein>
    <submittedName>
        <fullName evidence="4">LytTR family DNA-binding domain-containing protein</fullName>
    </submittedName>
</protein>
<reference evidence="4 5" key="1">
    <citation type="submission" date="2024-02" db="EMBL/GenBank/DDBJ databases">
        <title>complete genome of Flavobacterium ginsenosidimutans Str. YTB16.</title>
        <authorList>
            <person name="Wang Q."/>
        </authorList>
    </citation>
    <scope>NUCLEOTIDE SEQUENCE [LARGE SCALE GENOMIC DNA]</scope>
    <source>
        <strain evidence="4 5">YTB16</strain>
    </source>
</reference>
<dbReference type="InterPro" id="IPR046947">
    <property type="entry name" value="LytR-like"/>
</dbReference>
<accession>A0ABZ2Q6D4</accession>
<dbReference type="PROSITE" id="PS50110">
    <property type="entry name" value="RESPONSE_REGULATORY"/>
    <property type="match status" value="1"/>
</dbReference>
<keyword evidence="1" id="KW-0597">Phosphoprotein</keyword>
<gene>
    <name evidence="4" type="ORF">V6624_15335</name>
</gene>
<feature type="modified residue" description="4-aspartylphosphate" evidence="1">
    <location>
        <position position="55"/>
    </location>
</feature>
<organism evidence="4 5">
    <name type="scientific">Flavobacterium ginsenosidimutans</name>
    <dbReference type="NCBI Taxonomy" id="687844"/>
    <lineage>
        <taxon>Bacteria</taxon>
        <taxon>Pseudomonadati</taxon>
        <taxon>Bacteroidota</taxon>
        <taxon>Flavobacteriia</taxon>
        <taxon>Flavobacteriales</taxon>
        <taxon>Flavobacteriaceae</taxon>
        <taxon>Flavobacterium</taxon>
    </lineage>
</organism>
<evidence type="ECO:0000259" key="2">
    <source>
        <dbReference type="PROSITE" id="PS50110"/>
    </source>
</evidence>
<dbReference type="SUPFAM" id="SSF52172">
    <property type="entry name" value="CheY-like"/>
    <property type="match status" value="1"/>
</dbReference>
<dbReference type="GO" id="GO:0003677">
    <property type="term" value="F:DNA binding"/>
    <property type="evidence" value="ECO:0007669"/>
    <property type="project" value="UniProtKB-KW"/>
</dbReference>
<dbReference type="SMART" id="SM00448">
    <property type="entry name" value="REC"/>
    <property type="match status" value="1"/>
</dbReference>
<evidence type="ECO:0000259" key="3">
    <source>
        <dbReference type="PROSITE" id="PS50930"/>
    </source>
</evidence>
<dbReference type="InterPro" id="IPR011006">
    <property type="entry name" value="CheY-like_superfamily"/>
</dbReference>
<dbReference type="Gene3D" id="2.40.50.1020">
    <property type="entry name" value="LytTr DNA-binding domain"/>
    <property type="match status" value="1"/>
</dbReference>
<dbReference type="Gene3D" id="3.40.50.2300">
    <property type="match status" value="1"/>
</dbReference>
<dbReference type="Pfam" id="PF04397">
    <property type="entry name" value="LytTR"/>
    <property type="match status" value="1"/>
</dbReference>
<sequence length="253" mass="29580">MRVVIIEDEKLVAENLASQLKQIRPDVTIDCLLESVEESIEYFHHNSQPDLIFSDIQLGDGLSFEISRHIEINAPVIFCTAFDEYALEAFRASGIAYILKPFSKKSLEDAVVRFEQLKGHLMGEMANQYETAMTALSKYQLKDSGTLMIRYRDRFLPISLESIALFYIEHEIIHLYTHSGKNYIIPDTLEELEKKVSIDFFRVNRQFIINRNAITDILDYFPRRLKVNLNIAFHKEIIVSKEKRKKVLEWMQE</sequence>
<dbReference type="InterPro" id="IPR007492">
    <property type="entry name" value="LytTR_DNA-bd_dom"/>
</dbReference>
<evidence type="ECO:0000313" key="4">
    <source>
        <dbReference type="EMBL" id="WXK48401.1"/>
    </source>
</evidence>
<evidence type="ECO:0000256" key="1">
    <source>
        <dbReference type="PROSITE-ProRule" id="PRU00169"/>
    </source>
</evidence>
<name>A0ABZ2Q6D4_9FLAO</name>
<keyword evidence="5" id="KW-1185">Reference proteome</keyword>
<dbReference type="SMART" id="SM00850">
    <property type="entry name" value="LytTR"/>
    <property type="match status" value="1"/>
</dbReference>
<keyword evidence="4" id="KW-0238">DNA-binding</keyword>
<dbReference type="PROSITE" id="PS50930">
    <property type="entry name" value="HTH_LYTTR"/>
    <property type="match status" value="1"/>
</dbReference>
<dbReference type="InterPro" id="IPR001789">
    <property type="entry name" value="Sig_transdc_resp-reg_receiver"/>
</dbReference>
<dbReference type="RefSeq" id="WP_338839198.1">
    <property type="nucleotide sequence ID" value="NZ_CP147988.1"/>
</dbReference>
<feature type="domain" description="Response regulatory" evidence="2">
    <location>
        <begin position="2"/>
        <end position="115"/>
    </location>
</feature>
<feature type="domain" description="HTH LytTR-type" evidence="3">
    <location>
        <begin position="147"/>
        <end position="253"/>
    </location>
</feature>
<dbReference type="EMBL" id="CP147988">
    <property type="protein sequence ID" value="WXK48401.1"/>
    <property type="molecule type" value="Genomic_DNA"/>
</dbReference>
<dbReference type="PANTHER" id="PTHR37299:SF1">
    <property type="entry name" value="STAGE 0 SPORULATION PROTEIN A HOMOLOG"/>
    <property type="match status" value="1"/>
</dbReference>
<dbReference type="PANTHER" id="PTHR37299">
    <property type="entry name" value="TRANSCRIPTIONAL REGULATOR-RELATED"/>
    <property type="match status" value="1"/>
</dbReference>
<proteinExistence type="predicted"/>
<dbReference type="Proteomes" id="UP001447857">
    <property type="component" value="Chromosome"/>
</dbReference>